<evidence type="ECO:0000313" key="1">
    <source>
        <dbReference type="EMBL" id="MDE8034640.1"/>
    </source>
</evidence>
<protein>
    <submittedName>
        <fullName evidence="1">Phage tail protein I</fullName>
    </submittedName>
</protein>
<reference evidence="1" key="2">
    <citation type="journal article" date="2023" name="Pathogens">
        <title>Pathological Features and Genomic Characterization of an Actinobacillus equuli subsp. equuli Bearing Unique Virulence-Associated Genes from an Adult Horse with Pleuropneumonia.</title>
        <authorList>
            <person name="Kamali M."/>
            <person name="Carossino M."/>
            <person name="Del Piero F."/>
            <person name="Peak L."/>
            <person name="Mitchell M.S."/>
            <person name="Willette J."/>
            <person name="Baker R."/>
            <person name="Li F."/>
            <person name="Kenez A."/>
            <person name="Balasuriya U.B.R."/>
            <person name="Go Y.Y."/>
        </authorList>
    </citation>
    <scope>NUCLEOTIDE SEQUENCE</scope>
    <source>
        <strain evidence="1">4524</strain>
    </source>
</reference>
<proteinExistence type="predicted"/>
<name>A0A9X4G4P2_ACTEU</name>
<comment type="caution">
    <text evidence="1">The sequence shown here is derived from an EMBL/GenBank/DDBJ whole genome shotgun (WGS) entry which is preliminary data.</text>
</comment>
<reference evidence="1" key="1">
    <citation type="submission" date="2022-11" db="EMBL/GenBank/DDBJ databases">
        <authorList>
            <person name="Kamali M."/>
            <person name="Peak L."/>
            <person name="Go Y.Y."/>
            <person name="Balasuriya U.B.R."/>
            <person name="Carossino M."/>
        </authorList>
    </citation>
    <scope>NUCLEOTIDE SEQUENCE</scope>
    <source>
        <strain evidence="1">4524</strain>
    </source>
</reference>
<dbReference type="Proteomes" id="UP001142444">
    <property type="component" value="Unassembled WGS sequence"/>
</dbReference>
<evidence type="ECO:0000313" key="2">
    <source>
        <dbReference type="Proteomes" id="UP001142444"/>
    </source>
</evidence>
<sequence length="182" mass="20591">MSTAKHLLPSNSSLLEKRLAEVLKIAVQNELPIKSLINPATCPAPLLPYLAWTFSVDDWEENWDESKKRNEIKQSFYVHKKKGTVSAVRRIVESMGYDFNIIEWFNDKPPAKPGTFKIEVEIANVGITNKVFEELDRLIEDAKPVSRHLTQLAITSTIKNKANAHIGSFIGEIITVYPKDNS</sequence>
<accession>A0A9X4G4P2</accession>
<dbReference type="InterPro" id="IPR006521">
    <property type="entry name" value="Tail_protein_I"/>
</dbReference>
<gene>
    <name evidence="1" type="ORF">OQ257_05615</name>
</gene>
<organism evidence="1 2">
    <name type="scientific">Actinobacillus equuli subsp. equuli</name>
    <dbReference type="NCBI Taxonomy" id="202947"/>
    <lineage>
        <taxon>Bacteria</taxon>
        <taxon>Pseudomonadati</taxon>
        <taxon>Pseudomonadota</taxon>
        <taxon>Gammaproteobacteria</taxon>
        <taxon>Pasteurellales</taxon>
        <taxon>Pasteurellaceae</taxon>
        <taxon>Actinobacillus</taxon>
    </lineage>
</organism>
<dbReference type="NCBIfam" id="TIGR01634">
    <property type="entry name" value="tail_P2_I"/>
    <property type="match status" value="1"/>
</dbReference>
<dbReference type="Pfam" id="PF09684">
    <property type="entry name" value="Tail_P2_I"/>
    <property type="match status" value="1"/>
</dbReference>
<dbReference type="AlphaFoldDB" id="A0A9X4G4P2"/>
<dbReference type="EMBL" id="JAPHVQ010000004">
    <property type="protein sequence ID" value="MDE8034640.1"/>
    <property type="molecule type" value="Genomic_DNA"/>
</dbReference>
<dbReference type="RefSeq" id="WP_275217757.1">
    <property type="nucleotide sequence ID" value="NZ_JAPHVQ010000004.1"/>
</dbReference>
<keyword evidence="2" id="KW-1185">Reference proteome</keyword>